<dbReference type="STRING" id="118967.SAMN02745191_1140"/>
<dbReference type="Proteomes" id="UP000243297">
    <property type="component" value="Unassembled WGS sequence"/>
</dbReference>
<keyword evidence="2" id="KW-1185">Reference proteome</keyword>
<dbReference type="RefSeq" id="WP_078711549.1">
    <property type="nucleotide sequence ID" value="NZ_FUWY01000002.1"/>
</dbReference>
<dbReference type="AlphaFoldDB" id="A0A1T4M181"/>
<evidence type="ECO:0000313" key="1">
    <source>
        <dbReference type="EMBL" id="SJZ60749.1"/>
    </source>
</evidence>
<sequence length="178" mass="20805">MPLPRKEVKIYHNKNGTVHIESSLNRADYLMRELICQALYEVQRLLIKRLRERTKKEFKNIPSDGSKSRLKSSWQYWQRKIENDLQIGTKADTYYANRQEKGFNQVLPAKGYTRNTKRGVQNVKAYSKRNMTKQRDILSDTVDENYRNIVKIISTYISAVEDEARASGLIGGDENDNE</sequence>
<accession>A0A1T4M181</accession>
<gene>
    <name evidence="1" type="ORF">SAMN02745191_1140</name>
</gene>
<organism evidence="1 2">
    <name type="scientific">Anaerorhabdus furcosa</name>
    <dbReference type="NCBI Taxonomy" id="118967"/>
    <lineage>
        <taxon>Bacteria</taxon>
        <taxon>Bacillati</taxon>
        <taxon>Bacillota</taxon>
        <taxon>Erysipelotrichia</taxon>
        <taxon>Erysipelotrichales</taxon>
        <taxon>Erysipelotrichaceae</taxon>
        <taxon>Anaerorhabdus</taxon>
    </lineage>
</organism>
<evidence type="ECO:0000313" key="2">
    <source>
        <dbReference type="Proteomes" id="UP000243297"/>
    </source>
</evidence>
<name>A0A1T4M181_9FIRM</name>
<reference evidence="2" key="1">
    <citation type="submission" date="2017-02" db="EMBL/GenBank/DDBJ databases">
        <authorList>
            <person name="Varghese N."/>
            <person name="Submissions S."/>
        </authorList>
    </citation>
    <scope>NUCLEOTIDE SEQUENCE [LARGE SCALE GENOMIC DNA]</scope>
    <source>
        <strain evidence="2">ATCC 25662</strain>
    </source>
</reference>
<protein>
    <submittedName>
        <fullName evidence="1">Uncharacterized protein</fullName>
    </submittedName>
</protein>
<dbReference type="EMBL" id="FUWY01000002">
    <property type="protein sequence ID" value="SJZ60749.1"/>
    <property type="molecule type" value="Genomic_DNA"/>
</dbReference>
<proteinExistence type="predicted"/>